<name>A0A553C5Z4_9FLAO</name>
<keyword evidence="2" id="KW-1185">Reference proteome</keyword>
<reference evidence="1 2" key="1">
    <citation type="submission" date="2019-07" db="EMBL/GenBank/DDBJ databases">
        <title>Novel species of Flavobacterium.</title>
        <authorList>
            <person name="Liu Q."/>
            <person name="Xin Y.-H."/>
        </authorList>
    </citation>
    <scope>NUCLEOTIDE SEQUENCE [LARGE SCALE GENOMIC DNA]</scope>
    <source>
        <strain evidence="1 2">LB3P56</strain>
    </source>
</reference>
<proteinExistence type="predicted"/>
<sequence>MFFGQLSSRENLRDVITVIQTHKSISQNYII</sequence>
<protein>
    <recommendedName>
        <fullName evidence="3">DUF4372 domain-containing protein</fullName>
    </recommendedName>
</protein>
<dbReference type="EMBL" id="VJZR01000029">
    <property type="protein sequence ID" value="TRX15876.1"/>
    <property type="molecule type" value="Genomic_DNA"/>
</dbReference>
<evidence type="ECO:0000313" key="2">
    <source>
        <dbReference type="Proteomes" id="UP000318585"/>
    </source>
</evidence>
<accession>A0A553C5Z4</accession>
<dbReference type="AlphaFoldDB" id="A0A553C5Z4"/>
<comment type="caution">
    <text evidence="1">The sequence shown here is derived from an EMBL/GenBank/DDBJ whole genome shotgun (WGS) entry which is preliminary data.</text>
</comment>
<organism evidence="1 2">
    <name type="scientific">Flavobacterium franklandianum</name>
    <dbReference type="NCBI Taxonomy" id="2594430"/>
    <lineage>
        <taxon>Bacteria</taxon>
        <taxon>Pseudomonadati</taxon>
        <taxon>Bacteroidota</taxon>
        <taxon>Flavobacteriia</taxon>
        <taxon>Flavobacteriales</taxon>
        <taxon>Flavobacteriaceae</taxon>
        <taxon>Flavobacterium</taxon>
    </lineage>
</organism>
<dbReference type="Proteomes" id="UP000318585">
    <property type="component" value="Unassembled WGS sequence"/>
</dbReference>
<evidence type="ECO:0000313" key="1">
    <source>
        <dbReference type="EMBL" id="TRX15876.1"/>
    </source>
</evidence>
<gene>
    <name evidence="1" type="ORF">FNW17_15920</name>
</gene>
<evidence type="ECO:0008006" key="3">
    <source>
        <dbReference type="Google" id="ProtNLM"/>
    </source>
</evidence>